<keyword evidence="5" id="KW-1185">Reference proteome</keyword>
<feature type="transmembrane region" description="Helical" evidence="2">
    <location>
        <begin position="477"/>
        <end position="500"/>
    </location>
</feature>
<name>A0A9P6JLW9_9AGAR</name>
<evidence type="ECO:0000313" key="5">
    <source>
        <dbReference type="Proteomes" id="UP000807306"/>
    </source>
</evidence>
<feature type="compositionally biased region" description="Low complexity" evidence="1">
    <location>
        <begin position="710"/>
        <end position="734"/>
    </location>
</feature>
<comment type="caution">
    <text evidence="4">The sequence shown here is derived from an EMBL/GenBank/DDBJ whole genome shotgun (WGS) entry which is preliminary data.</text>
</comment>
<dbReference type="Pfam" id="PF05345">
    <property type="entry name" value="He_PIG"/>
    <property type="match status" value="1"/>
</dbReference>
<evidence type="ECO:0000256" key="3">
    <source>
        <dbReference type="SAM" id="SignalP"/>
    </source>
</evidence>
<evidence type="ECO:0000256" key="1">
    <source>
        <dbReference type="SAM" id="MobiDB-lite"/>
    </source>
</evidence>
<evidence type="ECO:0000256" key="2">
    <source>
        <dbReference type="SAM" id="Phobius"/>
    </source>
</evidence>
<gene>
    <name evidence="4" type="ORF">CPB83DRAFT_909422</name>
</gene>
<dbReference type="Proteomes" id="UP000807306">
    <property type="component" value="Unassembled WGS sequence"/>
</dbReference>
<sequence length="949" mass="101180">MIIILLPLLALLTGFTFNAAFANASTTPSVTVLQSLNLQLPKVARVGELYSWAPSSESFSSTDGPMSYSTSTLPTWLNFDNSTMAFQGTPSAGDVGYPEIIFTAHGATTSTSSKFTICTTNAAEPTLNHALVNQLDPNSRAMSSIYSLRPGSALKTSNPCVRVVPKTSFSIGFDSTTFTTSNGKMFYELRRLHNMFLPEWASFNSKTVTLDAVAPAVNKLAPPEIVSLVLHASDQEGYTAVMAPFDVVSAEHELSMTAQSLPDINITLGSPFVFTMTSPADFTGVFVDDRPIHPANISELDVDTSEFSWARFDKATRTLSGAAPDTVTGTTPVLSMTLTTTFGQLIKPHFSFNLVQPYFVLPVLPSLNVTKDDEIHTSLTQYLSKSGSHPGTDGTNVTAYFDPASAGDYLHFDEGSTIISGTAQTPGSITITLTAFSVDTRSTSHTSLTIYVVDSRNAKTLAPTNSGRMSEGAHKKLVLALALSFGLVGGLCSLAGIFAIMRRWAKVEDTAMAGEEGRHAWSEKDRQWYGMMLSPNGTRIVEKSHKPVTMSNIASPGRPRGPRPNYAGLGFGRAGESVGGGDSQENLVSPGLMSKQEFLAKIKETVRQVSNKYGSKRQAGSSNRPVIGKPILVSSTRASAQPEVAIHHSPSDPFDDSMRISSRPASTFLTGSPSASTAAHSIPKRRADFAGPRNPTQVHFQEGVLGRQVSSSSIGGKSYRSEKSGLSGESLLESAMGPPTKPRLVPFTSSTRVPVPDLDGTQFNGNRVASQRAKVVKADSSSVNGTIPEEFDVKVSATSDDISMGIHYVRSLGDQLSVNHGGRSPSPALSNIRSSFASLESSNVGQKSGSGRNAMKVLVRAGERFKFCVPLTASGDTSKSTNKYSVRLTSGHPLPRFIQSDLSGIMTKGVLELVGVAGYKDLGEVTVGVFSESDDMCIATVVFEVVGKR</sequence>
<dbReference type="OrthoDB" id="414243at2759"/>
<evidence type="ECO:0000313" key="4">
    <source>
        <dbReference type="EMBL" id="KAF9525155.1"/>
    </source>
</evidence>
<feature type="region of interest" description="Disordered" evidence="1">
    <location>
        <begin position="707"/>
        <end position="764"/>
    </location>
</feature>
<reference evidence="4" key="1">
    <citation type="submission" date="2020-11" db="EMBL/GenBank/DDBJ databases">
        <authorList>
            <consortium name="DOE Joint Genome Institute"/>
            <person name="Ahrendt S."/>
            <person name="Riley R."/>
            <person name="Andreopoulos W."/>
            <person name="Labutti K."/>
            <person name="Pangilinan J."/>
            <person name="Ruiz-Duenas F.J."/>
            <person name="Barrasa J.M."/>
            <person name="Sanchez-Garcia M."/>
            <person name="Camarero S."/>
            <person name="Miyauchi S."/>
            <person name="Serrano A."/>
            <person name="Linde D."/>
            <person name="Babiker R."/>
            <person name="Drula E."/>
            <person name="Ayuso-Fernandez I."/>
            <person name="Pacheco R."/>
            <person name="Padilla G."/>
            <person name="Ferreira P."/>
            <person name="Barriuso J."/>
            <person name="Kellner H."/>
            <person name="Castanera R."/>
            <person name="Alfaro M."/>
            <person name="Ramirez L."/>
            <person name="Pisabarro A.G."/>
            <person name="Kuo A."/>
            <person name="Tritt A."/>
            <person name="Lipzen A."/>
            <person name="He G."/>
            <person name="Yan M."/>
            <person name="Ng V."/>
            <person name="Cullen D."/>
            <person name="Martin F."/>
            <person name="Rosso M.-N."/>
            <person name="Henrissat B."/>
            <person name="Hibbett D."/>
            <person name="Martinez A.T."/>
            <person name="Grigoriev I.V."/>
        </authorList>
    </citation>
    <scope>NUCLEOTIDE SEQUENCE</scope>
    <source>
        <strain evidence="4">CBS 506.95</strain>
    </source>
</reference>
<feature type="chain" id="PRO_5040496851" description="Dystroglycan-type cadherin-like domain-containing protein" evidence="3">
    <location>
        <begin position="25"/>
        <end position="949"/>
    </location>
</feature>
<dbReference type="SUPFAM" id="SSF49313">
    <property type="entry name" value="Cadherin-like"/>
    <property type="match status" value="2"/>
</dbReference>
<keyword evidence="2" id="KW-0812">Transmembrane</keyword>
<dbReference type="GO" id="GO:0005509">
    <property type="term" value="F:calcium ion binding"/>
    <property type="evidence" value="ECO:0007669"/>
    <property type="project" value="InterPro"/>
</dbReference>
<accession>A0A9P6JLW9</accession>
<keyword evidence="2" id="KW-1133">Transmembrane helix</keyword>
<dbReference type="Gene3D" id="2.60.40.10">
    <property type="entry name" value="Immunoglobulins"/>
    <property type="match status" value="1"/>
</dbReference>
<dbReference type="InterPro" id="IPR015919">
    <property type="entry name" value="Cadherin-like_sf"/>
</dbReference>
<dbReference type="AlphaFoldDB" id="A0A9P6JLW9"/>
<protein>
    <recommendedName>
        <fullName evidence="6">Dystroglycan-type cadherin-like domain-containing protein</fullName>
    </recommendedName>
</protein>
<evidence type="ECO:0008006" key="6">
    <source>
        <dbReference type="Google" id="ProtNLM"/>
    </source>
</evidence>
<keyword evidence="3" id="KW-0732">Signal</keyword>
<dbReference type="InterPro" id="IPR013783">
    <property type="entry name" value="Ig-like_fold"/>
</dbReference>
<dbReference type="GO" id="GO:0016020">
    <property type="term" value="C:membrane"/>
    <property type="evidence" value="ECO:0007669"/>
    <property type="project" value="InterPro"/>
</dbReference>
<keyword evidence="2" id="KW-0472">Membrane</keyword>
<proteinExistence type="predicted"/>
<dbReference type="EMBL" id="MU157888">
    <property type="protein sequence ID" value="KAF9525155.1"/>
    <property type="molecule type" value="Genomic_DNA"/>
</dbReference>
<feature type="signal peptide" evidence="3">
    <location>
        <begin position="1"/>
        <end position="24"/>
    </location>
</feature>
<organism evidence="4 5">
    <name type="scientific">Crepidotus variabilis</name>
    <dbReference type="NCBI Taxonomy" id="179855"/>
    <lineage>
        <taxon>Eukaryota</taxon>
        <taxon>Fungi</taxon>
        <taxon>Dikarya</taxon>
        <taxon>Basidiomycota</taxon>
        <taxon>Agaricomycotina</taxon>
        <taxon>Agaricomycetes</taxon>
        <taxon>Agaricomycetidae</taxon>
        <taxon>Agaricales</taxon>
        <taxon>Agaricineae</taxon>
        <taxon>Crepidotaceae</taxon>
        <taxon>Crepidotus</taxon>
    </lineage>
</organism>